<dbReference type="OrthoDB" id="2548233at2759"/>
<proteinExistence type="predicted"/>
<accession>A0A1X6MQP8</accession>
<dbReference type="PANTHER" id="PTHR42034:SF1">
    <property type="entry name" value="CONDENSATION DOMAIN-CONTAINING PROTEIN"/>
    <property type="match status" value="1"/>
</dbReference>
<dbReference type="Gene3D" id="3.30.559.30">
    <property type="entry name" value="Nonribosomal peptide synthetase, condensation domain"/>
    <property type="match status" value="1"/>
</dbReference>
<sequence>MNHFTANPIQNEPVWSSIQWEGDVAYSRPLLGSELLADQFSRFQDGFVPNARLRDGYARLRFECPIIAAPLVEGVHDPDLRSWVYVPAATAEEVIQWARESVVVHPEPMDSDDFMALVNLRRLPYVLYDGTKQFVRCFLVRSPAAQDIYSIFLHGPHSIMDARPTINAFSLLLTHMSVSAPPPLTILEWGTEWRNLPAGPVTATGGPRPNWDGKAAPVLAKMGAILTNPIPTHSIKPQRSDPEMLGRPVRVRVQIGKDESAALVKAIKAAGFTVTHLFDAAQILAILERNPVPAESAADAHITYAIGIIAIARYRVPPHDGKNQLISEMAIVPLQVKYADIPQVAPQDRLFAVMAILKAQYDEYLANPHLPHLFPAQMRLAPPRVPVITSNPHATVITNLGVIEHSLASTWYPDGDATKPPLFEISALPFGHRMTMPSP</sequence>
<dbReference type="Gene3D" id="3.30.559.10">
    <property type="entry name" value="Chloramphenicol acetyltransferase-like domain"/>
    <property type="match status" value="1"/>
</dbReference>
<evidence type="ECO:0008006" key="3">
    <source>
        <dbReference type="Google" id="ProtNLM"/>
    </source>
</evidence>
<organism evidence="1 2">
    <name type="scientific">Postia placenta MAD-698-R-SB12</name>
    <dbReference type="NCBI Taxonomy" id="670580"/>
    <lineage>
        <taxon>Eukaryota</taxon>
        <taxon>Fungi</taxon>
        <taxon>Dikarya</taxon>
        <taxon>Basidiomycota</taxon>
        <taxon>Agaricomycotina</taxon>
        <taxon>Agaricomycetes</taxon>
        <taxon>Polyporales</taxon>
        <taxon>Adustoporiaceae</taxon>
        <taxon>Rhodonia</taxon>
    </lineage>
</organism>
<evidence type="ECO:0000313" key="1">
    <source>
        <dbReference type="EMBL" id="OSX58556.1"/>
    </source>
</evidence>
<evidence type="ECO:0000313" key="2">
    <source>
        <dbReference type="Proteomes" id="UP000194127"/>
    </source>
</evidence>
<dbReference type="PANTHER" id="PTHR42034">
    <property type="entry name" value="CHROMOSOME 7, WHOLE GENOME SHOTGUN SEQUENCE-RELATED"/>
    <property type="match status" value="1"/>
</dbReference>
<dbReference type="InterPro" id="IPR023213">
    <property type="entry name" value="CAT-like_dom_sf"/>
</dbReference>
<protein>
    <recommendedName>
        <fullName evidence="3">Condensation domain-containing protein</fullName>
    </recommendedName>
</protein>
<dbReference type="GeneID" id="36324668"/>
<reference evidence="1 2" key="1">
    <citation type="submission" date="2017-04" db="EMBL/GenBank/DDBJ databases">
        <title>Genome Sequence of the Model Brown-Rot Fungus Postia placenta SB12.</title>
        <authorList>
            <consortium name="DOE Joint Genome Institute"/>
            <person name="Gaskell J."/>
            <person name="Kersten P."/>
            <person name="Larrondo L.F."/>
            <person name="Canessa P."/>
            <person name="Martinez D."/>
            <person name="Hibbett D."/>
            <person name="Schmoll M."/>
            <person name="Kubicek C.P."/>
            <person name="Martinez A.T."/>
            <person name="Yadav J."/>
            <person name="Master E."/>
            <person name="Magnuson J.K."/>
            <person name="James T."/>
            <person name="Yaver D."/>
            <person name="Berka R."/>
            <person name="Labutti K."/>
            <person name="Lipzen A."/>
            <person name="Aerts A."/>
            <person name="Barry K."/>
            <person name="Henrissat B."/>
            <person name="Blanchette R."/>
            <person name="Grigoriev I."/>
            <person name="Cullen D."/>
        </authorList>
    </citation>
    <scope>NUCLEOTIDE SEQUENCE [LARGE SCALE GENOMIC DNA]</scope>
    <source>
        <strain evidence="1 2">MAD-698-R-SB12</strain>
    </source>
</reference>
<dbReference type="EMBL" id="KZ110604">
    <property type="protein sequence ID" value="OSX58556.1"/>
    <property type="molecule type" value="Genomic_DNA"/>
</dbReference>
<gene>
    <name evidence="1" type="ORF">POSPLADRAFT_1049328</name>
</gene>
<dbReference type="RefSeq" id="XP_024335350.1">
    <property type="nucleotide sequence ID" value="XM_024479718.1"/>
</dbReference>
<name>A0A1X6MQP8_9APHY</name>
<dbReference type="AlphaFoldDB" id="A0A1X6MQP8"/>
<keyword evidence="2" id="KW-1185">Reference proteome</keyword>
<dbReference type="Proteomes" id="UP000194127">
    <property type="component" value="Unassembled WGS sequence"/>
</dbReference>